<evidence type="ECO:0000256" key="4">
    <source>
        <dbReference type="ARBA" id="ARBA00023212"/>
    </source>
</evidence>
<dbReference type="STRING" id="103372.F4W4Z8"/>
<dbReference type="eggNOG" id="ENOG502QT8E">
    <property type="taxonomic scope" value="Eukaryota"/>
</dbReference>
<dbReference type="InterPro" id="IPR027012">
    <property type="entry name" value="Enkurin_dom"/>
</dbReference>
<dbReference type="Proteomes" id="UP000007755">
    <property type="component" value="Unassembled WGS sequence"/>
</dbReference>
<protein>
    <submittedName>
        <fullName evidence="7">Enkurin</fullName>
    </submittedName>
</protein>
<evidence type="ECO:0000313" key="8">
    <source>
        <dbReference type="Proteomes" id="UP000007755"/>
    </source>
</evidence>
<dbReference type="GO" id="GO:0005879">
    <property type="term" value="C:axonemal microtubule"/>
    <property type="evidence" value="ECO:0007669"/>
    <property type="project" value="TreeGrafter"/>
</dbReference>
<dbReference type="InParanoid" id="F4W4Z8"/>
<reference evidence="7" key="1">
    <citation type="submission" date="2011-02" db="EMBL/GenBank/DDBJ databases">
        <title>The genome of the leaf-cutting ant Acromyrmex echinatior suggests key adaptations to social evolution and fungus farming.</title>
        <authorList>
            <person name="Nygaard S."/>
            <person name="Zhang G."/>
        </authorList>
    </citation>
    <scope>NUCLEOTIDE SEQUENCE</scope>
</reference>
<dbReference type="PANTHER" id="PTHR21490">
    <property type="entry name" value="ENKURIN-RELATED"/>
    <property type="match status" value="1"/>
</dbReference>
<dbReference type="GO" id="GO:0001669">
    <property type="term" value="C:acrosomal vesicle"/>
    <property type="evidence" value="ECO:0007669"/>
    <property type="project" value="TreeGrafter"/>
</dbReference>
<accession>F4W4Z8</accession>
<evidence type="ECO:0000256" key="3">
    <source>
        <dbReference type="ARBA" id="ARBA00022490"/>
    </source>
</evidence>
<dbReference type="FunCoup" id="F4W4Z8">
    <property type="interactions" value="25"/>
</dbReference>
<evidence type="ECO:0000256" key="2">
    <source>
        <dbReference type="ARBA" id="ARBA00004245"/>
    </source>
</evidence>
<dbReference type="InterPro" id="IPR052102">
    <property type="entry name" value="Enkurin_domain-protein"/>
</dbReference>
<dbReference type="GO" id="GO:0005516">
    <property type="term" value="F:calmodulin binding"/>
    <property type="evidence" value="ECO:0007669"/>
    <property type="project" value="TreeGrafter"/>
</dbReference>
<comment type="subcellular location">
    <subcellularLocation>
        <location evidence="1">Cell projection</location>
        <location evidence="1">Cilium</location>
    </subcellularLocation>
    <subcellularLocation>
        <location evidence="2">Cytoplasm</location>
        <location evidence="2">Cytoskeleton</location>
    </subcellularLocation>
</comment>
<evidence type="ECO:0000256" key="1">
    <source>
        <dbReference type="ARBA" id="ARBA00004138"/>
    </source>
</evidence>
<feature type="domain" description="Enkurin" evidence="6">
    <location>
        <begin position="68"/>
        <end position="160"/>
    </location>
</feature>
<dbReference type="Pfam" id="PF13864">
    <property type="entry name" value="Enkurin"/>
    <property type="match status" value="1"/>
</dbReference>
<keyword evidence="3" id="KW-0963">Cytoplasm</keyword>
<proteinExistence type="predicted"/>
<evidence type="ECO:0000259" key="6">
    <source>
        <dbReference type="PROSITE" id="PS51665"/>
    </source>
</evidence>
<evidence type="ECO:0000256" key="5">
    <source>
        <dbReference type="ARBA" id="ARBA00023273"/>
    </source>
</evidence>
<keyword evidence="4" id="KW-0206">Cytoskeleton</keyword>
<keyword evidence="8" id="KW-1185">Reference proteome</keyword>
<dbReference type="AlphaFoldDB" id="F4W4Z8"/>
<dbReference type="OrthoDB" id="2123594at2759"/>
<name>F4W4Z8_ACREC</name>
<keyword evidence="5" id="KW-0966">Cell projection</keyword>
<evidence type="ECO:0000313" key="7">
    <source>
        <dbReference type="EMBL" id="EGI70694.1"/>
    </source>
</evidence>
<gene>
    <name evidence="7" type="ORF">G5I_00486</name>
</gene>
<organism evidence="8">
    <name type="scientific">Acromyrmex echinatior</name>
    <name type="common">Panamanian leafcutter ant</name>
    <name type="synonym">Acromyrmex octospinosus echinatior</name>
    <dbReference type="NCBI Taxonomy" id="103372"/>
    <lineage>
        <taxon>Eukaryota</taxon>
        <taxon>Metazoa</taxon>
        <taxon>Ecdysozoa</taxon>
        <taxon>Arthropoda</taxon>
        <taxon>Hexapoda</taxon>
        <taxon>Insecta</taxon>
        <taxon>Pterygota</taxon>
        <taxon>Neoptera</taxon>
        <taxon>Endopterygota</taxon>
        <taxon>Hymenoptera</taxon>
        <taxon>Apocrita</taxon>
        <taxon>Aculeata</taxon>
        <taxon>Formicoidea</taxon>
        <taxon>Formicidae</taxon>
        <taxon>Myrmicinae</taxon>
        <taxon>Acromyrmex</taxon>
    </lineage>
</organism>
<dbReference type="PANTHER" id="PTHR21490:SF0">
    <property type="entry name" value="ENKURIN"/>
    <property type="match status" value="1"/>
</dbReference>
<dbReference type="PROSITE" id="PS51665">
    <property type="entry name" value="ENKURIN"/>
    <property type="match status" value="1"/>
</dbReference>
<sequence length="169" mass="20012">MADSLEKLFVTREKNFIKQNILRAKRSYPAEPKQRSVDTRYGDTHDLKRSGLLPVYVHKKNYGKIPRCIVKVYTRAEAAEPFNGDEIPKVSACRYIDEEERKKLLDGMKQRWEEAMQRFRKLPFLVDTMPKAQKKAKLERELQQLEKDIAIIEQHSHIYVYDEMINAQN</sequence>
<dbReference type="EMBL" id="GL887596">
    <property type="protein sequence ID" value="EGI70694.1"/>
    <property type="molecule type" value="Genomic_DNA"/>
</dbReference>